<sequence length="41" mass="4948">MNAKGSTTWKMTVLNQLVLYNRWLYSLMLREIKPEINKSLY</sequence>
<keyword evidence="2" id="KW-1185">Reference proteome</keyword>
<evidence type="ECO:0008006" key="3">
    <source>
        <dbReference type="Google" id="ProtNLM"/>
    </source>
</evidence>
<evidence type="ECO:0000313" key="1">
    <source>
        <dbReference type="EMBL" id="KAJ6333167.1"/>
    </source>
</evidence>
<comment type="caution">
    <text evidence="1">The sequence shown here is derived from an EMBL/GenBank/DDBJ whole genome shotgun (WGS) entry which is preliminary data.</text>
</comment>
<gene>
    <name evidence="1" type="ORF">OIU77_009105</name>
</gene>
<dbReference type="Proteomes" id="UP001141253">
    <property type="component" value="Chromosome 11"/>
</dbReference>
<accession>A0ABQ9AEG8</accession>
<dbReference type="EMBL" id="JAPFFI010000021">
    <property type="protein sequence ID" value="KAJ6333167.1"/>
    <property type="molecule type" value="Genomic_DNA"/>
</dbReference>
<name>A0ABQ9AEG8_9ROSI</name>
<proteinExistence type="predicted"/>
<evidence type="ECO:0000313" key="2">
    <source>
        <dbReference type="Proteomes" id="UP001141253"/>
    </source>
</evidence>
<protein>
    <recommendedName>
        <fullName evidence="3">Ribosomal protein L23</fullName>
    </recommendedName>
</protein>
<organism evidence="1 2">
    <name type="scientific">Salix suchowensis</name>
    <dbReference type="NCBI Taxonomy" id="1278906"/>
    <lineage>
        <taxon>Eukaryota</taxon>
        <taxon>Viridiplantae</taxon>
        <taxon>Streptophyta</taxon>
        <taxon>Embryophyta</taxon>
        <taxon>Tracheophyta</taxon>
        <taxon>Spermatophyta</taxon>
        <taxon>Magnoliopsida</taxon>
        <taxon>eudicotyledons</taxon>
        <taxon>Gunneridae</taxon>
        <taxon>Pentapetalae</taxon>
        <taxon>rosids</taxon>
        <taxon>fabids</taxon>
        <taxon>Malpighiales</taxon>
        <taxon>Salicaceae</taxon>
        <taxon>Saliceae</taxon>
        <taxon>Salix</taxon>
    </lineage>
</organism>
<reference evidence="1" key="2">
    <citation type="journal article" date="2023" name="Int. J. Mol. Sci.">
        <title>De Novo Assembly and Annotation of 11 Diverse Shrub Willow (Salix) Genomes Reveals Novel Gene Organization in Sex-Linked Regions.</title>
        <authorList>
            <person name="Hyden B."/>
            <person name="Feng K."/>
            <person name="Yates T.B."/>
            <person name="Jawdy S."/>
            <person name="Cereghino C."/>
            <person name="Smart L.B."/>
            <person name="Muchero W."/>
        </authorList>
    </citation>
    <scope>NUCLEOTIDE SEQUENCE</scope>
    <source>
        <tissue evidence="1">Shoot tip</tissue>
    </source>
</reference>
<reference evidence="1" key="1">
    <citation type="submission" date="2022-10" db="EMBL/GenBank/DDBJ databases">
        <authorList>
            <person name="Hyden B.L."/>
            <person name="Feng K."/>
            <person name="Yates T."/>
            <person name="Jawdy S."/>
            <person name="Smart L.B."/>
            <person name="Muchero W."/>
        </authorList>
    </citation>
    <scope>NUCLEOTIDE SEQUENCE</scope>
    <source>
        <tissue evidence="1">Shoot tip</tissue>
    </source>
</reference>